<evidence type="ECO:0000313" key="2">
    <source>
        <dbReference type="Proteomes" id="UP000663722"/>
    </source>
</evidence>
<dbReference type="KEGG" id="dmm:dnm_078130"/>
<organism evidence="1 2">
    <name type="scientific">Desulfonema magnum</name>
    <dbReference type="NCBI Taxonomy" id="45655"/>
    <lineage>
        <taxon>Bacteria</taxon>
        <taxon>Pseudomonadati</taxon>
        <taxon>Thermodesulfobacteriota</taxon>
        <taxon>Desulfobacteria</taxon>
        <taxon>Desulfobacterales</taxon>
        <taxon>Desulfococcaceae</taxon>
        <taxon>Desulfonema</taxon>
    </lineage>
</organism>
<dbReference type="Proteomes" id="UP000663722">
    <property type="component" value="Chromosome"/>
</dbReference>
<sequence length="37" mass="4160">MPLGLKKKSICILSLNLKFDIQAGCRVLLKRSAKILF</sequence>
<accession>A0A975GS76</accession>
<evidence type="ECO:0000313" key="1">
    <source>
        <dbReference type="EMBL" id="QTA91739.1"/>
    </source>
</evidence>
<reference evidence="1" key="1">
    <citation type="journal article" date="2021" name="Microb. Physiol.">
        <title>Proteogenomic Insights into the Physiology of Marine, Sulfate-Reducing, Filamentous Desulfonema limicola and Desulfonema magnum.</title>
        <authorList>
            <person name="Schnaars V."/>
            <person name="Wohlbrand L."/>
            <person name="Scheve S."/>
            <person name="Hinrichs C."/>
            <person name="Reinhardt R."/>
            <person name="Rabus R."/>
        </authorList>
    </citation>
    <scope>NUCLEOTIDE SEQUENCE</scope>
    <source>
        <strain evidence="1">4be13</strain>
    </source>
</reference>
<protein>
    <submittedName>
        <fullName evidence="1">Uncharacterized protein</fullName>
    </submittedName>
</protein>
<proteinExistence type="predicted"/>
<keyword evidence="2" id="KW-1185">Reference proteome</keyword>
<name>A0A975GS76_9BACT</name>
<dbReference type="EMBL" id="CP061800">
    <property type="protein sequence ID" value="QTA91739.1"/>
    <property type="molecule type" value="Genomic_DNA"/>
</dbReference>
<gene>
    <name evidence="1" type="ORF">dnm_078130</name>
</gene>
<dbReference type="AlphaFoldDB" id="A0A975GS76"/>